<comment type="cofactor">
    <cofactor evidence="8">
        <name>FMN</name>
        <dbReference type="ChEBI" id="CHEBI:58210"/>
    </cofactor>
    <text evidence="8">Binds 1 FMN per subunit.</text>
</comment>
<evidence type="ECO:0000313" key="10">
    <source>
        <dbReference type="EMBL" id="MRX74117.1"/>
    </source>
</evidence>
<dbReference type="SUPFAM" id="SSF55469">
    <property type="entry name" value="FMN-dependent nitroreductase-like"/>
    <property type="match status" value="1"/>
</dbReference>
<feature type="binding site" description="in other chain" evidence="8">
    <location>
        <begin position="132"/>
        <end position="134"/>
    </location>
    <ligand>
        <name>FMN</name>
        <dbReference type="ChEBI" id="CHEBI:58210"/>
        <note>ligand shared between dimeric partners</note>
    </ligand>
</feature>
<comment type="similarity">
    <text evidence="1 7">Belongs to the nitroreductase family.</text>
</comment>
<evidence type="ECO:0000256" key="5">
    <source>
        <dbReference type="ARBA" id="ARBA00023002"/>
    </source>
</evidence>
<proteinExistence type="inferred from homology"/>
<dbReference type="Pfam" id="PF00881">
    <property type="entry name" value="Nitroreductase"/>
    <property type="match status" value="1"/>
</dbReference>
<dbReference type="OrthoDB" id="9804207at2"/>
<comment type="caution">
    <text evidence="10">The sequence shown here is derived from an EMBL/GenBank/DDBJ whole genome shotgun (WGS) entry which is preliminary data.</text>
</comment>
<evidence type="ECO:0000256" key="1">
    <source>
        <dbReference type="ARBA" id="ARBA00007118"/>
    </source>
</evidence>
<keyword evidence="6 7" id="KW-0520">NAD</keyword>
<gene>
    <name evidence="10" type="ORF">GJU40_18510</name>
</gene>
<dbReference type="Gene3D" id="3.40.109.10">
    <property type="entry name" value="NADH Oxidase"/>
    <property type="match status" value="1"/>
</dbReference>
<dbReference type="PANTHER" id="PTHR43821:SF1">
    <property type="entry name" value="NAD(P)H NITROREDUCTASE YDJA-RELATED"/>
    <property type="match status" value="1"/>
</dbReference>
<dbReference type="InterPro" id="IPR029479">
    <property type="entry name" value="Nitroreductase"/>
</dbReference>
<dbReference type="EC" id="1.-.-.-" evidence="7"/>
<dbReference type="Proteomes" id="UP000448867">
    <property type="component" value="Unassembled WGS sequence"/>
</dbReference>
<evidence type="ECO:0000256" key="7">
    <source>
        <dbReference type="PIRNR" id="PIRNR000232"/>
    </source>
</evidence>
<feature type="domain" description="Nitroreductase" evidence="9">
    <location>
        <begin position="7"/>
        <end position="162"/>
    </location>
</feature>
<feature type="binding site" evidence="8">
    <location>
        <position position="39"/>
    </location>
    <ligand>
        <name>FMN</name>
        <dbReference type="ChEBI" id="CHEBI:58210"/>
        <note>ligand shared between dimeric partners</note>
    </ligand>
</feature>
<dbReference type="AlphaFoldDB" id="A0A7X2J287"/>
<name>A0A7X2J287_9BACI</name>
<keyword evidence="2 7" id="KW-0285">Flavoprotein</keyword>
<evidence type="ECO:0000256" key="2">
    <source>
        <dbReference type="ARBA" id="ARBA00022630"/>
    </source>
</evidence>
<feature type="binding site" description="in other chain" evidence="8">
    <location>
        <begin position="10"/>
        <end position="12"/>
    </location>
    <ligand>
        <name>FMN</name>
        <dbReference type="ChEBI" id="CHEBI:58210"/>
        <note>ligand shared between dimeric partners</note>
    </ligand>
</feature>
<dbReference type="PIRSF" id="PIRSF000232">
    <property type="entry name" value="YdjA"/>
    <property type="match status" value="1"/>
</dbReference>
<dbReference type="RefSeq" id="WP_154309571.1">
    <property type="nucleotide sequence ID" value="NZ_WKKI01000062.1"/>
</dbReference>
<evidence type="ECO:0000256" key="4">
    <source>
        <dbReference type="ARBA" id="ARBA00022857"/>
    </source>
</evidence>
<evidence type="ECO:0000313" key="11">
    <source>
        <dbReference type="Proteomes" id="UP000448867"/>
    </source>
</evidence>
<dbReference type="InterPro" id="IPR026021">
    <property type="entry name" value="YdjA-like"/>
</dbReference>
<evidence type="ECO:0000256" key="3">
    <source>
        <dbReference type="ARBA" id="ARBA00022643"/>
    </source>
</evidence>
<dbReference type="EMBL" id="WKKI01000062">
    <property type="protein sequence ID" value="MRX74117.1"/>
    <property type="molecule type" value="Genomic_DNA"/>
</dbReference>
<keyword evidence="4 7" id="KW-0521">NADP</keyword>
<keyword evidence="11" id="KW-1185">Reference proteome</keyword>
<evidence type="ECO:0000259" key="9">
    <source>
        <dbReference type="Pfam" id="PF00881"/>
    </source>
</evidence>
<dbReference type="PANTHER" id="PTHR43821">
    <property type="entry name" value="NAD(P)H NITROREDUCTASE YDJA-RELATED"/>
    <property type="match status" value="1"/>
</dbReference>
<sequence length="184" mass="20662">MDILKAIKTRRSFGLVKNDEVEDEVIRQILEAGTWAPNHFRTEPWRYFVIKGDGRKQLGNVLVKIAQKNGETDEKKLEKELEKPFRAPVIIAAAAAPGENPKAFQLEELGAVYASVQNMLLAAHSLGLAGIWRTGQPTYDPLMKEFLGLPAEGTVLGFLYFGFPLRSLQEGKRKPVEDVTKWIQ</sequence>
<protein>
    <recommendedName>
        <fullName evidence="7">Putative NAD(P)H nitroreductase</fullName>
        <ecNumber evidence="7">1.-.-.-</ecNumber>
    </recommendedName>
</protein>
<dbReference type="InterPro" id="IPR052530">
    <property type="entry name" value="NAD(P)H_nitroreductase"/>
</dbReference>
<dbReference type="InterPro" id="IPR000415">
    <property type="entry name" value="Nitroreductase-like"/>
</dbReference>
<keyword evidence="5 7" id="KW-0560">Oxidoreductase</keyword>
<reference evidence="10 11" key="1">
    <citation type="submission" date="2019-11" db="EMBL/GenBank/DDBJ databases">
        <title>Bacillus lacus genome.</title>
        <authorList>
            <person name="Allen C.J."/>
            <person name="Newman J.D."/>
        </authorList>
    </citation>
    <scope>NUCLEOTIDE SEQUENCE [LARGE SCALE GENOMIC DNA]</scope>
    <source>
        <strain evidence="10 11">KCTC 33946</strain>
    </source>
</reference>
<organism evidence="10 11">
    <name type="scientific">Metabacillus lacus</name>
    <dbReference type="NCBI Taxonomy" id="1983721"/>
    <lineage>
        <taxon>Bacteria</taxon>
        <taxon>Bacillati</taxon>
        <taxon>Bacillota</taxon>
        <taxon>Bacilli</taxon>
        <taxon>Bacillales</taxon>
        <taxon>Bacillaceae</taxon>
        <taxon>Metabacillus</taxon>
    </lineage>
</organism>
<keyword evidence="3 7" id="KW-0288">FMN</keyword>
<evidence type="ECO:0000256" key="8">
    <source>
        <dbReference type="PIRSR" id="PIRSR000232-1"/>
    </source>
</evidence>
<dbReference type="CDD" id="cd02135">
    <property type="entry name" value="YdjA-like"/>
    <property type="match status" value="1"/>
</dbReference>
<accession>A0A7X2J287</accession>
<evidence type="ECO:0000256" key="6">
    <source>
        <dbReference type="ARBA" id="ARBA00023027"/>
    </source>
</evidence>
<dbReference type="GO" id="GO:0016491">
    <property type="term" value="F:oxidoreductase activity"/>
    <property type="evidence" value="ECO:0007669"/>
    <property type="project" value="UniProtKB-UniRule"/>
</dbReference>